<feature type="transmembrane region" description="Helical" evidence="6">
    <location>
        <begin position="170"/>
        <end position="196"/>
    </location>
</feature>
<evidence type="ECO:0000313" key="8">
    <source>
        <dbReference type="Proteomes" id="UP000029647"/>
    </source>
</evidence>
<dbReference type="AlphaFoldDB" id="A0A090WJ69"/>
<dbReference type="Pfam" id="PF01943">
    <property type="entry name" value="Polysacc_synt"/>
    <property type="match status" value="1"/>
</dbReference>
<feature type="transmembrane region" description="Helical" evidence="6">
    <location>
        <begin position="12"/>
        <end position="35"/>
    </location>
</feature>
<dbReference type="InterPro" id="IPR050833">
    <property type="entry name" value="Poly_Biosynth_Transport"/>
</dbReference>
<protein>
    <submittedName>
        <fullName evidence="7">Polysaccharide biosynthesis protein CpsM</fullName>
    </submittedName>
</protein>
<feature type="transmembrane region" description="Helical" evidence="6">
    <location>
        <begin position="115"/>
        <end position="133"/>
    </location>
</feature>
<keyword evidence="2" id="KW-1003">Cell membrane</keyword>
<accession>A0A090WJ69</accession>
<evidence type="ECO:0000256" key="1">
    <source>
        <dbReference type="ARBA" id="ARBA00004651"/>
    </source>
</evidence>
<gene>
    <name evidence="7" type="ORF">JCM19275_689</name>
</gene>
<feature type="transmembrane region" description="Helical" evidence="6">
    <location>
        <begin position="145"/>
        <end position="164"/>
    </location>
</feature>
<feature type="transmembrane region" description="Helical" evidence="6">
    <location>
        <begin position="434"/>
        <end position="454"/>
    </location>
</feature>
<evidence type="ECO:0000256" key="3">
    <source>
        <dbReference type="ARBA" id="ARBA00022692"/>
    </source>
</evidence>
<feature type="transmembrane region" description="Helical" evidence="6">
    <location>
        <begin position="410"/>
        <end position="428"/>
    </location>
</feature>
<dbReference type="InterPro" id="IPR002797">
    <property type="entry name" value="Polysacc_synth"/>
</dbReference>
<sequence>MERANSLLNNTFIYAIGNFGSKVLSYAMVPLFSFFVNKEDLGLYDLFLTSISLLFPVVTLQLSEAMYRWLLTSENLRDKRKVISTGIFSSLILLTIFGLCYLISTYFYSFRYQEYFYLLLIGASLFPIAQQIIRGLGKNKLYSFIGLLNSVLLVFFNLLFLYFLNYGLLGILLASILSYSLSVIACVFLGEIYTYIEFRSYTLKHLFELLKYSTPLIPNAISWWLINAANRFLILHLMGIEANGDFAISSRFPAILAIINSIFMLAWQDIAISKINDNEDVSFVSKLFNQFLILEICLTILLIPISKFLVSYVVESSYQDTWKYMPLLFLGTAFSSFSAFYGSIYLKEKRTINLFTTTIIGGIVNLGITYLLIPLIGLFAPGVGTLLGFATVFILRVVDLKSYLFLDIKWFKLISLTVISILLFLLALKDLFSIHILIFAIGLVLFVSLNNKLFKYFKSFLISKFKFLN</sequence>
<feature type="transmembrane region" description="Helical" evidence="6">
    <location>
        <begin position="41"/>
        <end position="62"/>
    </location>
</feature>
<dbReference type="PANTHER" id="PTHR30250:SF11">
    <property type="entry name" value="O-ANTIGEN TRANSPORTER-RELATED"/>
    <property type="match status" value="1"/>
</dbReference>
<dbReference type="Proteomes" id="UP000029647">
    <property type="component" value="Unassembled WGS sequence"/>
</dbReference>
<keyword evidence="4 6" id="KW-1133">Transmembrane helix</keyword>
<comment type="caution">
    <text evidence="7">The sequence shown here is derived from an EMBL/GenBank/DDBJ whole genome shotgun (WGS) entry which is preliminary data.</text>
</comment>
<feature type="transmembrane region" description="Helical" evidence="6">
    <location>
        <begin position="379"/>
        <end position="398"/>
    </location>
</feature>
<feature type="transmembrane region" description="Helical" evidence="6">
    <location>
        <begin position="353"/>
        <end position="373"/>
    </location>
</feature>
<evidence type="ECO:0000256" key="5">
    <source>
        <dbReference type="ARBA" id="ARBA00023136"/>
    </source>
</evidence>
<dbReference type="RefSeq" id="WP_042296817.1">
    <property type="nucleotide sequence ID" value="NZ_JBDUVS010000011.1"/>
</dbReference>
<evidence type="ECO:0000256" key="2">
    <source>
        <dbReference type="ARBA" id="ARBA00022475"/>
    </source>
</evidence>
<keyword evidence="5 6" id="KW-0472">Membrane</keyword>
<feature type="transmembrane region" description="Helical" evidence="6">
    <location>
        <begin position="326"/>
        <end position="346"/>
    </location>
</feature>
<dbReference type="EMBL" id="BBNT01000009">
    <property type="protein sequence ID" value="GAL76283.1"/>
    <property type="molecule type" value="Genomic_DNA"/>
</dbReference>
<name>A0A090WJ69_NONUL</name>
<evidence type="ECO:0000256" key="6">
    <source>
        <dbReference type="SAM" id="Phobius"/>
    </source>
</evidence>
<evidence type="ECO:0000256" key="4">
    <source>
        <dbReference type="ARBA" id="ARBA00022989"/>
    </source>
</evidence>
<dbReference type="PANTHER" id="PTHR30250">
    <property type="entry name" value="PST FAMILY PREDICTED COLANIC ACID TRANSPORTER"/>
    <property type="match status" value="1"/>
</dbReference>
<feature type="transmembrane region" description="Helical" evidence="6">
    <location>
        <begin position="291"/>
        <end position="314"/>
    </location>
</feature>
<proteinExistence type="predicted"/>
<keyword evidence="3 6" id="KW-0812">Transmembrane</keyword>
<organism evidence="7 8">
    <name type="scientific">Nonlabens ulvanivorans</name>
    <name type="common">Persicivirga ulvanivorans</name>
    <dbReference type="NCBI Taxonomy" id="906888"/>
    <lineage>
        <taxon>Bacteria</taxon>
        <taxon>Pseudomonadati</taxon>
        <taxon>Bacteroidota</taxon>
        <taxon>Flavobacteriia</taxon>
        <taxon>Flavobacteriales</taxon>
        <taxon>Flavobacteriaceae</taxon>
        <taxon>Nonlabens</taxon>
    </lineage>
</organism>
<comment type="subcellular location">
    <subcellularLocation>
        <location evidence="1">Cell membrane</location>
        <topology evidence="1">Multi-pass membrane protein</topology>
    </subcellularLocation>
</comment>
<reference evidence="7 8" key="1">
    <citation type="journal article" date="2014" name="Genome Announc.">
        <title>Draft Genome Sequences of Marine Flavobacterium Nonlabens Strains NR17, NR24, NR27, NR32, NR33, and Ara13.</title>
        <authorList>
            <person name="Nakanishi M."/>
            <person name="Meirelles P."/>
            <person name="Suzuki R."/>
            <person name="Takatani N."/>
            <person name="Mino S."/>
            <person name="Suda W."/>
            <person name="Oshima K."/>
            <person name="Hattori M."/>
            <person name="Ohkuma M."/>
            <person name="Hosokawa M."/>
            <person name="Miyashita K."/>
            <person name="Thompson F.L."/>
            <person name="Niwa A."/>
            <person name="Sawabe T."/>
            <person name="Sawabe T."/>
        </authorList>
    </citation>
    <scope>NUCLEOTIDE SEQUENCE [LARGE SCALE GENOMIC DNA]</scope>
    <source>
        <strain evidence="8">JCM19275</strain>
    </source>
</reference>
<evidence type="ECO:0000313" key="7">
    <source>
        <dbReference type="EMBL" id="GAL76283.1"/>
    </source>
</evidence>
<dbReference type="GO" id="GO:0005886">
    <property type="term" value="C:plasma membrane"/>
    <property type="evidence" value="ECO:0007669"/>
    <property type="project" value="UniProtKB-SubCell"/>
</dbReference>
<feature type="transmembrane region" description="Helical" evidence="6">
    <location>
        <begin position="82"/>
        <end position="109"/>
    </location>
</feature>